<dbReference type="Pfam" id="PF01032">
    <property type="entry name" value="FecCD"/>
    <property type="match status" value="1"/>
</dbReference>
<feature type="transmembrane region" description="Helical" evidence="8">
    <location>
        <begin position="206"/>
        <end position="227"/>
    </location>
</feature>
<comment type="similarity">
    <text evidence="2">Belongs to the binding-protein-dependent transport system permease family. FecCD subfamily.</text>
</comment>
<keyword evidence="6 8" id="KW-1133">Transmembrane helix</keyword>
<evidence type="ECO:0000256" key="1">
    <source>
        <dbReference type="ARBA" id="ARBA00004651"/>
    </source>
</evidence>
<dbReference type="RefSeq" id="WP_124971452.1">
    <property type="nucleotide sequence ID" value="NZ_RQVS01000006.1"/>
</dbReference>
<feature type="transmembrane region" description="Helical" evidence="8">
    <location>
        <begin position="82"/>
        <end position="100"/>
    </location>
</feature>
<evidence type="ECO:0000256" key="6">
    <source>
        <dbReference type="ARBA" id="ARBA00022989"/>
    </source>
</evidence>
<evidence type="ECO:0000256" key="2">
    <source>
        <dbReference type="ARBA" id="ARBA00007935"/>
    </source>
</evidence>
<evidence type="ECO:0000313" key="10">
    <source>
        <dbReference type="Proteomes" id="UP000274391"/>
    </source>
</evidence>
<evidence type="ECO:0000256" key="7">
    <source>
        <dbReference type="ARBA" id="ARBA00023136"/>
    </source>
</evidence>
<dbReference type="InterPro" id="IPR037294">
    <property type="entry name" value="ABC_BtuC-like"/>
</dbReference>
<dbReference type="Gene3D" id="1.10.3470.10">
    <property type="entry name" value="ABC transporter involved in vitamin B12 uptake, BtuC"/>
    <property type="match status" value="1"/>
</dbReference>
<comment type="caution">
    <text evidence="9">The sequence shown here is derived from an EMBL/GenBank/DDBJ whole genome shotgun (WGS) entry which is preliminary data.</text>
</comment>
<keyword evidence="10" id="KW-1185">Reference proteome</keyword>
<protein>
    <submittedName>
        <fullName evidence="9">Iron ABC transporter permease</fullName>
    </submittedName>
</protein>
<organism evidence="9 10">
    <name type="scientific">Gulosibacter macacae</name>
    <dbReference type="NCBI Taxonomy" id="2488791"/>
    <lineage>
        <taxon>Bacteria</taxon>
        <taxon>Bacillati</taxon>
        <taxon>Actinomycetota</taxon>
        <taxon>Actinomycetes</taxon>
        <taxon>Micrococcales</taxon>
        <taxon>Microbacteriaceae</taxon>
        <taxon>Gulosibacter</taxon>
    </lineage>
</organism>
<keyword evidence="7 8" id="KW-0472">Membrane</keyword>
<dbReference type="Proteomes" id="UP000274391">
    <property type="component" value="Unassembled WGS sequence"/>
</dbReference>
<keyword evidence="5 8" id="KW-0812">Transmembrane</keyword>
<feature type="transmembrane region" description="Helical" evidence="8">
    <location>
        <begin position="112"/>
        <end position="130"/>
    </location>
</feature>
<comment type="subcellular location">
    <subcellularLocation>
        <location evidence="1">Cell membrane</location>
        <topology evidence="1">Multi-pass membrane protein</topology>
    </subcellularLocation>
</comment>
<keyword evidence="3" id="KW-0813">Transport</keyword>
<gene>
    <name evidence="9" type="ORF">EG850_05965</name>
</gene>
<feature type="transmembrane region" description="Helical" evidence="8">
    <location>
        <begin position="255"/>
        <end position="282"/>
    </location>
</feature>
<proteinExistence type="inferred from homology"/>
<dbReference type="PANTHER" id="PTHR30472:SF24">
    <property type="entry name" value="FERRIC ENTEROBACTIN TRANSPORT SYSTEM PERMEASE PROTEIN FEPG"/>
    <property type="match status" value="1"/>
</dbReference>
<dbReference type="GO" id="GO:0005886">
    <property type="term" value="C:plasma membrane"/>
    <property type="evidence" value="ECO:0007669"/>
    <property type="project" value="UniProtKB-SubCell"/>
</dbReference>
<dbReference type="PANTHER" id="PTHR30472">
    <property type="entry name" value="FERRIC ENTEROBACTIN TRANSPORT SYSTEM PERMEASE PROTEIN"/>
    <property type="match status" value="1"/>
</dbReference>
<evidence type="ECO:0000256" key="5">
    <source>
        <dbReference type="ARBA" id="ARBA00022692"/>
    </source>
</evidence>
<reference evidence="9 10" key="1">
    <citation type="submission" date="2018-11" db="EMBL/GenBank/DDBJ databases">
        <title>YIM 102482-1 draft genome.</title>
        <authorList>
            <person name="Li G."/>
            <person name="Jiang Y."/>
        </authorList>
    </citation>
    <scope>NUCLEOTIDE SEQUENCE [LARGE SCALE GENOMIC DNA]</scope>
    <source>
        <strain evidence="9 10">YIM 102482-1</strain>
    </source>
</reference>
<dbReference type="GO" id="GO:0022857">
    <property type="term" value="F:transmembrane transporter activity"/>
    <property type="evidence" value="ECO:0007669"/>
    <property type="project" value="InterPro"/>
</dbReference>
<dbReference type="OrthoDB" id="4455417at2"/>
<dbReference type="AlphaFoldDB" id="A0A3P3VVX0"/>
<feature type="transmembrane region" description="Helical" evidence="8">
    <location>
        <begin position="137"/>
        <end position="156"/>
    </location>
</feature>
<feature type="transmembrane region" description="Helical" evidence="8">
    <location>
        <begin position="28"/>
        <end position="47"/>
    </location>
</feature>
<dbReference type="EMBL" id="RQVS01000006">
    <property type="protein sequence ID" value="RRJ86952.1"/>
    <property type="molecule type" value="Genomic_DNA"/>
</dbReference>
<feature type="transmembrane region" description="Helical" evidence="8">
    <location>
        <begin position="323"/>
        <end position="342"/>
    </location>
</feature>
<evidence type="ECO:0000313" key="9">
    <source>
        <dbReference type="EMBL" id="RRJ86952.1"/>
    </source>
</evidence>
<evidence type="ECO:0000256" key="3">
    <source>
        <dbReference type="ARBA" id="ARBA00022448"/>
    </source>
</evidence>
<keyword evidence="4" id="KW-1003">Cell membrane</keyword>
<evidence type="ECO:0000256" key="4">
    <source>
        <dbReference type="ARBA" id="ARBA00022475"/>
    </source>
</evidence>
<dbReference type="SUPFAM" id="SSF81345">
    <property type="entry name" value="ABC transporter involved in vitamin B12 uptake, BtuC"/>
    <property type="match status" value="1"/>
</dbReference>
<dbReference type="InterPro" id="IPR000522">
    <property type="entry name" value="ABC_transptr_permease_BtuC"/>
</dbReference>
<sequence length="351" mass="35854">MSLQTESSTTPLPDSILRLHHARNQHQLRTTAGLAAVVTGLVLLTLMTGERWYGLDTVLAVLSGDQIPGASFTIGELRLPRVVLGVLAGAAFGLAGVIYQTLLRNSLASPDIIGVSGGASAAAVFALVVLNWSGTAVSLLALAGAVATALAAYFLAARGGVVPTRIILIGLGLAAMLQSVIAYLLSRAPQWDIQSALQWMTGSLNAAAWDRIGPLALVTAVLIPLLLARGNDLGMLRLGDDTATALGVRTNSTRLILLLGATVLLATATAATGPIAFVAFMAGPIAGRITVPGSNLLVPAMLVGAALVLGGDLVGQVVLPDRMPVGVVTGAIGAPFLLALLVRAQRQGNLR</sequence>
<dbReference type="CDD" id="cd06550">
    <property type="entry name" value="TM_ABC_iron-siderophores_like"/>
    <property type="match status" value="1"/>
</dbReference>
<name>A0A3P3VVX0_9MICO</name>
<dbReference type="GO" id="GO:0033214">
    <property type="term" value="P:siderophore-iron import into cell"/>
    <property type="evidence" value="ECO:0007669"/>
    <property type="project" value="TreeGrafter"/>
</dbReference>
<evidence type="ECO:0000256" key="8">
    <source>
        <dbReference type="SAM" id="Phobius"/>
    </source>
</evidence>
<feature type="transmembrane region" description="Helical" evidence="8">
    <location>
        <begin position="162"/>
        <end position="185"/>
    </location>
</feature>
<accession>A0A3P3VVX0</accession>